<dbReference type="HOGENOM" id="CLU_707385_0_0_7"/>
<protein>
    <submittedName>
        <fullName evidence="1">Uncharacterized protein</fullName>
    </submittedName>
</protein>
<dbReference type="PATRIC" id="fig|1121451.3.peg.1814"/>
<proteinExistence type="predicted"/>
<sequence length="394" mass="45567">MLYFLGNCQMDFLSRAVLDSGFDCTYRVLASPFTYNSSPGVIPQDLREKDELLNLGDYYHGRKLLNQFQMIGTDEPEPELIVLNLFHENSPLFINNEQKYIFFIDPEAWKTHPDLGEWMKDGFGMIQANPATYLKRYEEMLKNIRVKFPAVPLLVVSRLSHFPAFGPDPYSYLDGWNGLWSSAGTVLRRWQNDIDGLGIVDMDRIFGGIWNRSEKKIESHCPFLKFKLTEENNVITGLHASRDVEHIGSMWPDLARKIAQYVDEGRVTYSDDEIVPDAWFKPWQPEKFDDDRLLDMLSSGANYLCARAVGTFFLDLGKDYTDFLVRTAEFTPVCHNTLHMIKTYGRIWRNPALAHWCQVHRNTAAAFTANGPLYLEDYLRRIDEVERYALGRGN</sequence>
<organism evidence="1 2">
    <name type="scientific">Maridesulfovibrio hydrothermalis AM13 = DSM 14728</name>
    <dbReference type="NCBI Taxonomy" id="1121451"/>
    <lineage>
        <taxon>Bacteria</taxon>
        <taxon>Pseudomonadati</taxon>
        <taxon>Thermodesulfobacteriota</taxon>
        <taxon>Desulfovibrionia</taxon>
        <taxon>Desulfovibrionales</taxon>
        <taxon>Desulfovibrionaceae</taxon>
        <taxon>Maridesulfovibrio</taxon>
    </lineage>
</organism>
<reference evidence="1 2" key="1">
    <citation type="submission" date="2012-10" db="EMBL/GenBank/DDBJ databases">
        <authorList>
            <person name="Genoscope - CEA"/>
        </authorList>
    </citation>
    <scope>NUCLEOTIDE SEQUENCE [LARGE SCALE GENOMIC DNA]</scope>
    <source>
        <strain evidence="2">AM13 / DSM 14728</strain>
    </source>
</reference>
<keyword evidence="2" id="KW-1185">Reference proteome</keyword>
<dbReference type="eggNOG" id="ENOG5031MQ5">
    <property type="taxonomic scope" value="Bacteria"/>
</dbReference>
<dbReference type="OrthoDB" id="5442502at2"/>
<accession>L0RAQ6</accession>
<dbReference type="EMBL" id="FO203522">
    <property type="protein sequence ID" value="CCO23853.1"/>
    <property type="molecule type" value="Genomic_DNA"/>
</dbReference>
<dbReference type="KEGG" id="dhy:DESAM_21576"/>
<gene>
    <name evidence="1" type="ORF">DESAM_21576</name>
</gene>
<evidence type="ECO:0000313" key="1">
    <source>
        <dbReference type="EMBL" id="CCO23853.1"/>
    </source>
</evidence>
<evidence type="ECO:0000313" key="2">
    <source>
        <dbReference type="Proteomes" id="UP000010808"/>
    </source>
</evidence>
<dbReference type="AlphaFoldDB" id="L0RAQ6"/>
<name>L0RAQ6_9BACT</name>
<dbReference type="Proteomes" id="UP000010808">
    <property type="component" value="Chromosome"/>
</dbReference>